<organism evidence="1 2">
    <name type="scientific">Lentinus brumalis</name>
    <dbReference type="NCBI Taxonomy" id="2498619"/>
    <lineage>
        <taxon>Eukaryota</taxon>
        <taxon>Fungi</taxon>
        <taxon>Dikarya</taxon>
        <taxon>Basidiomycota</taxon>
        <taxon>Agaricomycotina</taxon>
        <taxon>Agaricomycetes</taxon>
        <taxon>Polyporales</taxon>
        <taxon>Polyporaceae</taxon>
        <taxon>Lentinus</taxon>
    </lineage>
</organism>
<name>A0A371CKC8_9APHY</name>
<accession>A0A371CKC8</accession>
<sequence>MGRYRDRFYFCLTVSCLYGSGGSSRDQGRAQQDQFWDTHHDIAARWEELQRQLSGSADRSPVLFKGQRRWRSMSRPVGEPIMELDTKGSVDTCDRTGGSFFKEISGDKTAADNCAGQYVSCMHKYRLPQQALRTCEVPSTWAAK</sequence>
<evidence type="ECO:0000313" key="1">
    <source>
        <dbReference type="EMBL" id="RDX40720.1"/>
    </source>
</evidence>
<dbReference type="EMBL" id="KZ857540">
    <property type="protein sequence ID" value="RDX40720.1"/>
    <property type="molecule type" value="Genomic_DNA"/>
</dbReference>
<proteinExistence type="predicted"/>
<protein>
    <submittedName>
        <fullName evidence="1">Uncharacterized protein</fullName>
    </submittedName>
</protein>
<dbReference type="Proteomes" id="UP000256964">
    <property type="component" value="Unassembled WGS sequence"/>
</dbReference>
<evidence type="ECO:0000313" key="2">
    <source>
        <dbReference type="Proteomes" id="UP000256964"/>
    </source>
</evidence>
<reference evidence="1 2" key="1">
    <citation type="journal article" date="2018" name="Biotechnol. Biofuels">
        <title>Integrative visual omics of the white-rot fungus Polyporus brumalis exposes the biotechnological potential of its oxidative enzymes for delignifying raw plant biomass.</title>
        <authorList>
            <person name="Miyauchi S."/>
            <person name="Rancon A."/>
            <person name="Drula E."/>
            <person name="Hage H."/>
            <person name="Chaduli D."/>
            <person name="Favel A."/>
            <person name="Grisel S."/>
            <person name="Henrissat B."/>
            <person name="Herpoel-Gimbert I."/>
            <person name="Ruiz-Duenas F.J."/>
            <person name="Chevret D."/>
            <person name="Hainaut M."/>
            <person name="Lin J."/>
            <person name="Wang M."/>
            <person name="Pangilinan J."/>
            <person name="Lipzen A."/>
            <person name="Lesage-Meessen L."/>
            <person name="Navarro D."/>
            <person name="Riley R."/>
            <person name="Grigoriev I.V."/>
            <person name="Zhou S."/>
            <person name="Raouche S."/>
            <person name="Rosso M.N."/>
        </authorList>
    </citation>
    <scope>NUCLEOTIDE SEQUENCE [LARGE SCALE GENOMIC DNA]</scope>
    <source>
        <strain evidence="1 2">BRFM 1820</strain>
    </source>
</reference>
<dbReference type="AlphaFoldDB" id="A0A371CKC8"/>
<keyword evidence="2" id="KW-1185">Reference proteome</keyword>
<gene>
    <name evidence="1" type="ORF">OH76DRAFT_1412764</name>
</gene>